<evidence type="ECO:0000313" key="3">
    <source>
        <dbReference type="Proteomes" id="UP001458880"/>
    </source>
</evidence>
<protein>
    <recommendedName>
        <fullName evidence="4">Polyprotein</fullName>
    </recommendedName>
</protein>
<comment type="caution">
    <text evidence="2">The sequence shown here is derived from an EMBL/GenBank/DDBJ whole genome shotgun (WGS) entry which is preliminary data.</text>
</comment>
<dbReference type="Proteomes" id="UP001458880">
    <property type="component" value="Unassembled WGS sequence"/>
</dbReference>
<gene>
    <name evidence="2" type="ORF">QE152_g5749</name>
</gene>
<feature type="compositionally biased region" description="Basic and acidic residues" evidence="1">
    <location>
        <begin position="33"/>
        <end position="46"/>
    </location>
</feature>
<reference evidence="2 3" key="1">
    <citation type="journal article" date="2024" name="BMC Genomics">
        <title>De novo assembly and annotation of Popillia japonica's genome with initial clues to its potential as an invasive pest.</title>
        <authorList>
            <person name="Cucini C."/>
            <person name="Boschi S."/>
            <person name="Funari R."/>
            <person name="Cardaioli E."/>
            <person name="Iannotti N."/>
            <person name="Marturano G."/>
            <person name="Paoli F."/>
            <person name="Bruttini M."/>
            <person name="Carapelli A."/>
            <person name="Frati F."/>
            <person name="Nardi F."/>
        </authorList>
    </citation>
    <scope>NUCLEOTIDE SEQUENCE [LARGE SCALE GENOMIC DNA]</scope>
    <source>
        <strain evidence="2">DMR45628</strain>
    </source>
</reference>
<feature type="region of interest" description="Disordered" evidence="1">
    <location>
        <begin position="224"/>
        <end position="264"/>
    </location>
</feature>
<feature type="region of interest" description="Disordered" evidence="1">
    <location>
        <begin position="33"/>
        <end position="65"/>
    </location>
</feature>
<evidence type="ECO:0000313" key="2">
    <source>
        <dbReference type="EMBL" id="KAK9746919.1"/>
    </source>
</evidence>
<proteinExistence type="predicted"/>
<name>A0AAW1MLQ1_POPJA</name>
<organism evidence="2 3">
    <name type="scientific">Popillia japonica</name>
    <name type="common">Japanese beetle</name>
    <dbReference type="NCBI Taxonomy" id="7064"/>
    <lineage>
        <taxon>Eukaryota</taxon>
        <taxon>Metazoa</taxon>
        <taxon>Ecdysozoa</taxon>
        <taxon>Arthropoda</taxon>
        <taxon>Hexapoda</taxon>
        <taxon>Insecta</taxon>
        <taxon>Pterygota</taxon>
        <taxon>Neoptera</taxon>
        <taxon>Endopterygota</taxon>
        <taxon>Coleoptera</taxon>
        <taxon>Polyphaga</taxon>
        <taxon>Scarabaeiformia</taxon>
        <taxon>Scarabaeidae</taxon>
        <taxon>Rutelinae</taxon>
        <taxon>Popillia</taxon>
    </lineage>
</organism>
<dbReference type="EMBL" id="JASPKY010000036">
    <property type="protein sequence ID" value="KAK9746919.1"/>
    <property type="molecule type" value="Genomic_DNA"/>
</dbReference>
<evidence type="ECO:0000256" key="1">
    <source>
        <dbReference type="SAM" id="MobiDB-lite"/>
    </source>
</evidence>
<accession>A0AAW1MLQ1</accession>
<keyword evidence="3" id="KW-1185">Reference proteome</keyword>
<evidence type="ECO:0008006" key="4">
    <source>
        <dbReference type="Google" id="ProtNLM"/>
    </source>
</evidence>
<sequence>MIFEQYLSLNQNNDADLASVLIQEEHLIVTETPNIDKDGNGVSREKKLTRKRKRNKEDWQTTTRKRLQQSGKEYIDKKNNKHNSRVFVYKQCIKCPYKCSEKINHLDRELGIDSYVKARGDLGECATLKNKKTQDENERNYNKKRKPHKRLNEGDIVMIKRTSPENDVNPKLTRLGPYNITRVLDNDRYSVADLPEHQVPQKPFAAVLATERIKLWKRFEVDDEVGSEEDFEDETDPEAEVDRAKETNNGETPEAVLQEVSDLDEQDVEEVIRVVTDDPDIGTMSDEDGRL</sequence>
<feature type="compositionally biased region" description="Acidic residues" evidence="1">
    <location>
        <begin position="224"/>
        <end position="239"/>
    </location>
</feature>
<dbReference type="AlphaFoldDB" id="A0AAW1MLQ1"/>